<sequence>MIRSDEQRGRAEPEDAHRGWVAPTPRDADEAATDRAMAAAERAVAEGTASGDQRSRVQRMALARTHEQRRAAFRQGD</sequence>
<evidence type="ECO:0000313" key="2">
    <source>
        <dbReference type="EMBL" id="GAA4876542.1"/>
    </source>
</evidence>
<protein>
    <submittedName>
        <fullName evidence="2">Uncharacterized protein</fullName>
    </submittedName>
</protein>
<accession>A0ABP9EEJ4</accession>
<evidence type="ECO:0000313" key="3">
    <source>
        <dbReference type="Proteomes" id="UP001500457"/>
    </source>
</evidence>
<dbReference type="EMBL" id="BAABHQ010000006">
    <property type="protein sequence ID" value="GAA4876542.1"/>
    <property type="molecule type" value="Genomic_DNA"/>
</dbReference>
<keyword evidence="3" id="KW-1185">Reference proteome</keyword>
<feature type="compositionally biased region" description="Basic and acidic residues" evidence="1">
    <location>
        <begin position="1"/>
        <end position="18"/>
    </location>
</feature>
<proteinExistence type="predicted"/>
<evidence type="ECO:0000256" key="1">
    <source>
        <dbReference type="SAM" id="MobiDB-lite"/>
    </source>
</evidence>
<name>A0ABP9EEJ4_9PSEU</name>
<comment type="caution">
    <text evidence="2">The sequence shown here is derived from an EMBL/GenBank/DDBJ whole genome shotgun (WGS) entry which is preliminary data.</text>
</comment>
<organism evidence="2 3">
    <name type="scientific">Actinomycetospora straminea</name>
    <dbReference type="NCBI Taxonomy" id="663607"/>
    <lineage>
        <taxon>Bacteria</taxon>
        <taxon>Bacillati</taxon>
        <taxon>Actinomycetota</taxon>
        <taxon>Actinomycetes</taxon>
        <taxon>Pseudonocardiales</taxon>
        <taxon>Pseudonocardiaceae</taxon>
        <taxon>Actinomycetospora</taxon>
    </lineage>
</organism>
<dbReference type="Proteomes" id="UP001500457">
    <property type="component" value="Unassembled WGS sequence"/>
</dbReference>
<gene>
    <name evidence="2" type="ORF">GCM10023203_28590</name>
</gene>
<reference evidence="3" key="1">
    <citation type="journal article" date="2019" name="Int. J. Syst. Evol. Microbiol.">
        <title>The Global Catalogue of Microorganisms (GCM) 10K type strain sequencing project: providing services to taxonomists for standard genome sequencing and annotation.</title>
        <authorList>
            <consortium name="The Broad Institute Genomics Platform"/>
            <consortium name="The Broad Institute Genome Sequencing Center for Infectious Disease"/>
            <person name="Wu L."/>
            <person name="Ma J."/>
        </authorList>
    </citation>
    <scope>NUCLEOTIDE SEQUENCE [LARGE SCALE GENOMIC DNA]</scope>
    <source>
        <strain evidence="3">JCM 17983</strain>
    </source>
</reference>
<feature type="region of interest" description="Disordered" evidence="1">
    <location>
        <begin position="1"/>
        <end position="39"/>
    </location>
</feature>
<dbReference type="RefSeq" id="WP_274233124.1">
    <property type="nucleotide sequence ID" value="NZ_BAABHQ010000006.1"/>
</dbReference>